<keyword evidence="3" id="KW-0413">Isomerase</keyword>
<comment type="similarity">
    <text evidence="1">Belongs to the NAD(P)-dependent epimerase/dehydratase family.</text>
</comment>
<proteinExistence type="inferred from homology"/>
<evidence type="ECO:0000259" key="2">
    <source>
        <dbReference type="Pfam" id="PF01370"/>
    </source>
</evidence>
<sequence>MKVLLTGGAGFIGRNLVEAYLKRGDQVVVVDSKAAHTEFEWLSDCKVYGVDIRDEAFVDIVKKEKPDLINHHAAQIDVQSAIADPIKDASINILGTINVLEACRSVPGCRLIYPSSAAIYGTPDYLGVDELHPIRPLSMYGISKYNPEEYIRTYSNLYGIRYTIFRYANVYGRYQDPKGEGGVICVLMNSALKKQLFTMFGDGKQTRDFIHVDDIVSANLLASDESFNDVFNISTGKATSLIETVQYMEGVAGFELEKQIKEERKGDIKHSYLTNEKALAKMGWAPRIDIKKGLGETYSFYRS</sequence>
<evidence type="ECO:0000313" key="4">
    <source>
        <dbReference type="Proteomes" id="UP001225034"/>
    </source>
</evidence>
<dbReference type="Pfam" id="PF01370">
    <property type="entry name" value="Epimerase"/>
    <property type="match status" value="1"/>
</dbReference>
<name>A0ABT9YG05_9BACI</name>
<dbReference type="InterPro" id="IPR001509">
    <property type="entry name" value="Epimerase_deHydtase"/>
</dbReference>
<feature type="domain" description="NAD-dependent epimerase/dehydratase" evidence="2">
    <location>
        <begin position="3"/>
        <end position="233"/>
    </location>
</feature>
<dbReference type="Gene3D" id="3.40.50.720">
    <property type="entry name" value="NAD(P)-binding Rossmann-like Domain"/>
    <property type="match status" value="1"/>
</dbReference>
<evidence type="ECO:0000313" key="3">
    <source>
        <dbReference type="EMBL" id="MDQ0206794.1"/>
    </source>
</evidence>
<dbReference type="RefSeq" id="WP_306981578.1">
    <property type="nucleotide sequence ID" value="NZ_JAUSUA010000002.1"/>
</dbReference>
<comment type="caution">
    <text evidence="3">The sequence shown here is derived from an EMBL/GenBank/DDBJ whole genome shotgun (WGS) entry which is preliminary data.</text>
</comment>
<organism evidence="3 4">
    <name type="scientific">Alkalicoccobacillus murimartini</name>
    <dbReference type="NCBI Taxonomy" id="171685"/>
    <lineage>
        <taxon>Bacteria</taxon>
        <taxon>Bacillati</taxon>
        <taxon>Bacillota</taxon>
        <taxon>Bacilli</taxon>
        <taxon>Bacillales</taxon>
        <taxon>Bacillaceae</taxon>
        <taxon>Alkalicoccobacillus</taxon>
    </lineage>
</organism>
<reference evidence="3 4" key="1">
    <citation type="submission" date="2023-07" db="EMBL/GenBank/DDBJ databases">
        <title>Genomic Encyclopedia of Type Strains, Phase IV (KMG-IV): sequencing the most valuable type-strain genomes for metagenomic binning, comparative biology and taxonomic classification.</title>
        <authorList>
            <person name="Goeker M."/>
        </authorList>
    </citation>
    <scope>NUCLEOTIDE SEQUENCE [LARGE SCALE GENOMIC DNA]</scope>
    <source>
        <strain evidence="3 4">DSM 19154</strain>
    </source>
</reference>
<protein>
    <submittedName>
        <fullName evidence="3">UDP-glucose 4-epimerase</fullName>
        <ecNumber evidence="3">5.1.3.2</ecNumber>
    </submittedName>
</protein>
<dbReference type="PANTHER" id="PTHR43000">
    <property type="entry name" value="DTDP-D-GLUCOSE 4,6-DEHYDRATASE-RELATED"/>
    <property type="match status" value="1"/>
</dbReference>
<keyword evidence="4" id="KW-1185">Reference proteome</keyword>
<dbReference type="EC" id="5.1.3.2" evidence="3"/>
<dbReference type="GO" id="GO:0003978">
    <property type="term" value="F:UDP-glucose 4-epimerase activity"/>
    <property type="evidence" value="ECO:0007669"/>
    <property type="project" value="UniProtKB-EC"/>
</dbReference>
<dbReference type="Proteomes" id="UP001225034">
    <property type="component" value="Unassembled WGS sequence"/>
</dbReference>
<accession>A0ABT9YG05</accession>
<gene>
    <name evidence="3" type="ORF">J2S05_001593</name>
</gene>
<evidence type="ECO:0000256" key="1">
    <source>
        <dbReference type="ARBA" id="ARBA00007637"/>
    </source>
</evidence>
<dbReference type="EMBL" id="JAUSUA010000002">
    <property type="protein sequence ID" value="MDQ0206794.1"/>
    <property type="molecule type" value="Genomic_DNA"/>
</dbReference>
<dbReference type="InterPro" id="IPR036291">
    <property type="entry name" value="NAD(P)-bd_dom_sf"/>
</dbReference>
<dbReference type="SUPFAM" id="SSF51735">
    <property type="entry name" value="NAD(P)-binding Rossmann-fold domains"/>
    <property type="match status" value="1"/>
</dbReference>